<keyword evidence="4" id="KW-0804">Transcription</keyword>
<evidence type="ECO:0000313" key="8">
    <source>
        <dbReference type="EMBL" id="GFG29198.1"/>
    </source>
</evidence>
<dbReference type="SMART" id="SM00353">
    <property type="entry name" value="HLH"/>
    <property type="match status" value="1"/>
</dbReference>
<dbReference type="EMBL" id="BLKM01003593">
    <property type="protein sequence ID" value="GFG29198.1"/>
    <property type="molecule type" value="Genomic_DNA"/>
</dbReference>
<name>A0A6L2PFN0_COPFO</name>
<dbReference type="GO" id="GO:0001707">
    <property type="term" value="P:mesoderm formation"/>
    <property type="evidence" value="ECO:0007669"/>
    <property type="project" value="TreeGrafter"/>
</dbReference>
<feature type="domain" description="BHLH" evidence="7">
    <location>
        <begin position="125"/>
        <end position="178"/>
    </location>
</feature>
<dbReference type="InParanoid" id="A0A6L2PFN0"/>
<dbReference type="Proteomes" id="UP000502823">
    <property type="component" value="Unassembled WGS sequence"/>
</dbReference>
<comment type="caution">
    <text evidence="8">The sequence shown here is derived from an EMBL/GenBank/DDBJ whole genome shotgun (WGS) entry which is preliminary data.</text>
</comment>
<dbReference type="FunCoup" id="A0A6L2PFN0">
    <property type="interactions" value="25"/>
</dbReference>
<dbReference type="InterPro" id="IPR036638">
    <property type="entry name" value="HLH_DNA-bd_sf"/>
</dbReference>
<keyword evidence="1" id="KW-0217">Developmental protein</keyword>
<evidence type="ECO:0000256" key="2">
    <source>
        <dbReference type="ARBA" id="ARBA00023015"/>
    </source>
</evidence>
<proteinExistence type="predicted"/>
<evidence type="ECO:0000256" key="3">
    <source>
        <dbReference type="ARBA" id="ARBA00023125"/>
    </source>
</evidence>
<feature type="region of interest" description="Disordered" evidence="6">
    <location>
        <begin position="1"/>
        <end position="30"/>
    </location>
</feature>
<dbReference type="GO" id="GO:0005634">
    <property type="term" value="C:nucleus"/>
    <property type="evidence" value="ECO:0007669"/>
    <property type="project" value="TreeGrafter"/>
</dbReference>
<organism evidence="8 9">
    <name type="scientific">Coptotermes formosanus</name>
    <name type="common">Formosan subterranean termite</name>
    <dbReference type="NCBI Taxonomy" id="36987"/>
    <lineage>
        <taxon>Eukaryota</taxon>
        <taxon>Metazoa</taxon>
        <taxon>Ecdysozoa</taxon>
        <taxon>Arthropoda</taxon>
        <taxon>Hexapoda</taxon>
        <taxon>Insecta</taxon>
        <taxon>Pterygota</taxon>
        <taxon>Neoptera</taxon>
        <taxon>Polyneoptera</taxon>
        <taxon>Dictyoptera</taxon>
        <taxon>Blattodea</taxon>
        <taxon>Blattoidea</taxon>
        <taxon>Termitoidae</taxon>
        <taxon>Rhinotermitidae</taxon>
        <taxon>Coptotermes</taxon>
    </lineage>
</organism>
<accession>A0A6L2PFN0</accession>
<dbReference type="GO" id="GO:0046983">
    <property type="term" value="F:protein dimerization activity"/>
    <property type="evidence" value="ECO:0007669"/>
    <property type="project" value="InterPro"/>
</dbReference>
<dbReference type="CDD" id="cd11390">
    <property type="entry name" value="bHLH_TS"/>
    <property type="match status" value="1"/>
</dbReference>
<keyword evidence="2" id="KW-0805">Transcription regulation</keyword>
<dbReference type="SUPFAM" id="SSF47459">
    <property type="entry name" value="HLH, helix-loop-helix DNA-binding domain"/>
    <property type="match status" value="1"/>
</dbReference>
<dbReference type="Gene3D" id="4.10.280.10">
    <property type="entry name" value="Helix-loop-helix DNA-binding domain"/>
    <property type="match status" value="1"/>
</dbReference>
<keyword evidence="3" id="KW-0238">DNA-binding</keyword>
<dbReference type="PANTHER" id="PTHR20937">
    <property type="entry name" value="IP14615P"/>
    <property type="match status" value="1"/>
</dbReference>
<dbReference type="Pfam" id="PF00010">
    <property type="entry name" value="HLH"/>
    <property type="match status" value="1"/>
</dbReference>
<reference evidence="9" key="1">
    <citation type="submission" date="2020-01" db="EMBL/GenBank/DDBJ databases">
        <title>Draft genome sequence of the Termite Coptotermes fromosanus.</title>
        <authorList>
            <person name="Itakura S."/>
            <person name="Yosikawa Y."/>
            <person name="Umezawa K."/>
        </authorList>
    </citation>
    <scope>NUCLEOTIDE SEQUENCE [LARGE SCALE GENOMIC DNA]</scope>
</reference>
<dbReference type="PROSITE" id="PS50888">
    <property type="entry name" value="BHLH"/>
    <property type="match status" value="1"/>
</dbReference>
<dbReference type="FunFam" id="4.10.280.10:FF:000090">
    <property type="entry name" value="Salivary gland-expressed bHLH"/>
    <property type="match status" value="1"/>
</dbReference>
<dbReference type="AlphaFoldDB" id="A0A6L2PFN0"/>
<dbReference type="GO" id="GO:0000981">
    <property type="term" value="F:DNA-binding transcription factor activity, RNA polymerase II-specific"/>
    <property type="evidence" value="ECO:0007669"/>
    <property type="project" value="TreeGrafter"/>
</dbReference>
<dbReference type="InterPro" id="IPR011598">
    <property type="entry name" value="bHLH_dom"/>
</dbReference>
<dbReference type="GO" id="GO:0000978">
    <property type="term" value="F:RNA polymerase II cis-regulatory region sequence-specific DNA binding"/>
    <property type="evidence" value="ECO:0007669"/>
    <property type="project" value="TreeGrafter"/>
</dbReference>
<dbReference type="OrthoDB" id="9946827at2759"/>
<dbReference type="PANTHER" id="PTHR20937:SF3">
    <property type="entry name" value="IP14615P"/>
    <property type="match status" value="1"/>
</dbReference>
<keyword evidence="5" id="KW-0539">Nucleus</keyword>
<evidence type="ECO:0000256" key="5">
    <source>
        <dbReference type="ARBA" id="ARBA00023242"/>
    </source>
</evidence>
<gene>
    <name evidence="8" type="ORF">Cfor_05012</name>
</gene>
<evidence type="ECO:0000256" key="4">
    <source>
        <dbReference type="ARBA" id="ARBA00023163"/>
    </source>
</evidence>
<protein>
    <recommendedName>
        <fullName evidence="7">BHLH domain-containing protein</fullName>
    </recommendedName>
</protein>
<evidence type="ECO:0000256" key="6">
    <source>
        <dbReference type="SAM" id="MobiDB-lite"/>
    </source>
</evidence>
<evidence type="ECO:0000259" key="7">
    <source>
        <dbReference type="PROSITE" id="PS50888"/>
    </source>
</evidence>
<keyword evidence="9" id="KW-1185">Reference proteome</keyword>
<evidence type="ECO:0000256" key="1">
    <source>
        <dbReference type="ARBA" id="ARBA00022473"/>
    </source>
</evidence>
<sequence length="301" mass="33677">MDVVGLSGDDQQSSEPGAASDAPDDASNELPSVDSSVIVMCQETSPRRQSAVDFSASCSDANNGYEFQTLHPMRGKNGRAERIIVPQEVRTGMTEPNASLERHLVTIQTLPNTAWRMASTQLERDYKKSACDRERTRMRDMNRAFDQLREKLPLCKPPGKKLSKIESLRLAIRYIRHLQTLLQMGPDLSADPCGSRFSSQQHSVITWPDVTREPYYYPHHIESLPAPYQLPGATAYHGSSDYSMMSAASPHPQYGLAAVECHQEDLSASGFKEEPPAMYWHTESSGAMYSPCMTPEYQLHY</sequence>
<dbReference type="InterPro" id="IPR040259">
    <property type="entry name" value="Mesogenin/MesP"/>
</dbReference>
<evidence type="ECO:0000313" key="9">
    <source>
        <dbReference type="Proteomes" id="UP000502823"/>
    </source>
</evidence>